<comment type="caution">
    <text evidence="1">The sequence shown here is derived from an EMBL/GenBank/DDBJ whole genome shotgun (WGS) entry which is preliminary data.</text>
</comment>
<protein>
    <submittedName>
        <fullName evidence="1">Baseplate assembly protein</fullName>
    </submittedName>
</protein>
<name>A0A0N8HZ94_9EURY</name>
<dbReference type="EMBL" id="LGUC01000003">
    <property type="protein sequence ID" value="KPN28875.1"/>
    <property type="molecule type" value="Genomic_DNA"/>
</dbReference>
<dbReference type="AlphaFoldDB" id="A0A0N8HZ94"/>
<keyword evidence="2" id="KW-1185">Reference proteome</keyword>
<evidence type="ECO:0000313" key="2">
    <source>
        <dbReference type="Proteomes" id="UP000050535"/>
    </source>
</evidence>
<evidence type="ECO:0000313" key="1">
    <source>
        <dbReference type="EMBL" id="KPN28875.1"/>
    </source>
</evidence>
<dbReference type="PATRIC" id="fig|699431.3.peg.3621"/>
<organism evidence="1 2">
    <name type="scientific">Halolamina pelagica</name>
    <dbReference type="NCBI Taxonomy" id="699431"/>
    <lineage>
        <taxon>Archaea</taxon>
        <taxon>Methanobacteriati</taxon>
        <taxon>Methanobacteriota</taxon>
        <taxon>Stenosarchaea group</taxon>
        <taxon>Halobacteria</taxon>
        <taxon>Halobacteriales</taxon>
        <taxon>Haloferacaceae</taxon>
    </lineage>
</organism>
<sequence length="141" mass="15678">MALIRWEPRIRVTAIHRRVSTTEPGQVVLEIVGITTDGDDVTLETLVMNDAIDLSQLPVPSVIEELDYEVIVAEQLDDLVARYPSYDVPAESDPAYKILEVAAYARCWSGSASMRPPRRSCWPMPWRAISTISGRSSMSSA</sequence>
<reference evidence="2" key="1">
    <citation type="submission" date="2013-11" db="EMBL/GenBank/DDBJ databases">
        <authorList>
            <person name="Hoang H.T."/>
            <person name="Killian M.L."/>
            <person name="Madson D.M."/>
            <person name="Arruda P.H.E."/>
            <person name="Sun D."/>
            <person name="Schwartz K.J."/>
            <person name="Yoon K."/>
        </authorList>
    </citation>
    <scope>NUCLEOTIDE SEQUENCE [LARGE SCALE GENOMIC DNA]</scope>
    <source>
        <strain evidence="2">CDK2</strain>
    </source>
</reference>
<proteinExistence type="predicted"/>
<accession>A0A0N8HZ94</accession>
<dbReference type="SUPFAM" id="SSF160719">
    <property type="entry name" value="gpW/gp25-like"/>
    <property type="match status" value="1"/>
</dbReference>
<dbReference type="Proteomes" id="UP000050535">
    <property type="component" value="Unassembled WGS sequence"/>
</dbReference>
<gene>
    <name evidence="1" type="ORF">SY89_03527</name>
</gene>